<organism evidence="2 3">
    <name type="scientific">Rotaria magnacalcarata</name>
    <dbReference type="NCBI Taxonomy" id="392030"/>
    <lineage>
        <taxon>Eukaryota</taxon>
        <taxon>Metazoa</taxon>
        <taxon>Spiralia</taxon>
        <taxon>Gnathifera</taxon>
        <taxon>Rotifera</taxon>
        <taxon>Eurotatoria</taxon>
        <taxon>Bdelloidea</taxon>
        <taxon>Philodinida</taxon>
        <taxon>Philodinidae</taxon>
        <taxon>Rotaria</taxon>
    </lineage>
</organism>
<dbReference type="AlphaFoldDB" id="A0A8S3C5U3"/>
<feature type="non-terminal residue" evidence="2">
    <location>
        <position position="1"/>
    </location>
</feature>
<gene>
    <name evidence="1" type="ORF">BYL167_LOCUS44851</name>
    <name evidence="2" type="ORF">GIL414_LOCUS51425</name>
</gene>
<protein>
    <submittedName>
        <fullName evidence="2">Uncharacterized protein</fullName>
    </submittedName>
</protein>
<sequence length="56" mass="6707">SFETIKYVSREFAFYNSIPFISVLLHLDPSSFQTLQDDYDCCYHWKMILIVTNIPR</sequence>
<evidence type="ECO:0000313" key="1">
    <source>
        <dbReference type="EMBL" id="CAF4720318.1"/>
    </source>
</evidence>
<name>A0A8S3C5U3_9BILA</name>
<dbReference type="EMBL" id="CAJOBH010122860">
    <property type="protein sequence ID" value="CAF4720318.1"/>
    <property type="molecule type" value="Genomic_DNA"/>
</dbReference>
<dbReference type="Proteomes" id="UP000681720">
    <property type="component" value="Unassembled WGS sequence"/>
</dbReference>
<evidence type="ECO:0000313" key="2">
    <source>
        <dbReference type="EMBL" id="CAF4892830.1"/>
    </source>
</evidence>
<accession>A0A8S3C5U3</accession>
<reference evidence="2" key="1">
    <citation type="submission" date="2021-02" db="EMBL/GenBank/DDBJ databases">
        <authorList>
            <person name="Nowell W R."/>
        </authorList>
    </citation>
    <scope>NUCLEOTIDE SEQUENCE</scope>
</reference>
<dbReference type="Proteomes" id="UP000681967">
    <property type="component" value="Unassembled WGS sequence"/>
</dbReference>
<evidence type="ECO:0000313" key="3">
    <source>
        <dbReference type="Proteomes" id="UP000681720"/>
    </source>
</evidence>
<proteinExistence type="predicted"/>
<comment type="caution">
    <text evidence="2">The sequence shown here is derived from an EMBL/GenBank/DDBJ whole genome shotgun (WGS) entry which is preliminary data.</text>
</comment>
<dbReference type="EMBL" id="CAJOBJ010173779">
    <property type="protein sequence ID" value="CAF4892830.1"/>
    <property type="molecule type" value="Genomic_DNA"/>
</dbReference>